<keyword evidence="1" id="KW-0175">Coiled coil</keyword>
<feature type="coiled-coil region" evidence="1">
    <location>
        <begin position="106"/>
        <end position="154"/>
    </location>
</feature>
<keyword evidence="3" id="KW-1185">Reference proteome</keyword>
<name>A0AAN7RGQ7_TRANT</name>
<evidence type="ECO:0000256" key="1">
    <source>
        <dbReference type="SAM" id="Coils"/>
    </source>
</evidence>
<dbReference type="Proteomes" id="UP001346149">
    <property type="component" value="Unassembled WGS sequence"/>
</dbReference>
<organism evidence="2 3">
    <name type="scientific">Trapa natans</name>
    <name type="common">Water chestnut</name>
    <dbReference type="NCBI Taxonomy" id="22666"/>
    <lineage>
        <taxon>Eukaryota</taxon>
        <taxon>Viridiplantae</taxon>
        <taxon>Streptophyta</taxon>
        <taxon>Embryophyta</taxon>
        <taxon>Tracheophyta</taxon>
        <taxon>Spermatophyta</taxon>
        <taxon>Magnoliopsida</taxon>
        <taxon>eudicotyledons</taxon>
        <taxon>Gunneridae</taxon>
        <taxon>Pentapetalae</taxon>
        <taxon>rosids</taxon>
        <taxon>malvids</taxon>
        <taxon>Myrtales</taxon>
        <taxon>Lythraceae</taxon>
        <taxon>Trapa</taxon>
    </lineage>
</organism>
<comment type="caution">
    <text evidence="2">The sequence shown here is derived from an EMBL/GenBank/DDBJ whole genome shotgun (WGS) entry which is preliminary data.</text>
</comment>
<dbReference type="InterPro" id="IPR040262">
    <property type="entry name" value="At4g38062-like"/>
</dbReference>
<feature type="coiled-coil region" evidence="1">
    <location>
        <begin position="1"/>
        <end position="73"/>
    </location>
</feature>
<feature type="coiled-coil region" evidence="1">
    <location>
        <begin position="458"/>
        <end position="528"/>
    </location>
</feature>
<dbReference type="PANTHER" id="PTHR45287:SF4">
    <property type="entry name" value="OS03G0691500 PROTEIN"/>
    <property type="match status" value="1"/>
</dbReference>
<feature type="coiled-coil region" evidence="1">
    <location>
        <begin position="311"/>
        <end position="341"/>
    </location>
</feature>
<sequence length="876" mass="102056">MENMNRVFEELDEAKIEIEKLKAGCTSKAEQNENLKRVCSEHLSKLQEASSRLERNERELNEREGEISMLKQMCEEVKHNLDEKDLIVKRLNAANDKLRADFSTRSQKLEEENRSLALAIEEANLKCEDQEGKIKTLKEENDNLTGLLDLSRKKNSEAEQRANAPKELRDRDSVICNLEKEVRKLEDGLKWKNEQFKHLEEAHVKLRDRYQNEKKEWESEKSTLLNQILSLQESLDSQIRVSEDLKKKLEMCNGALAHEEGRRKSLEVQLSEFKEFNILHMEGDEMMLQLHKRDEEVAFLRHSLGMRETDYKEVQLRASQLETENRELLSMLKELREEKINGGENSLAKLRKRLSTVEQMHRDCSSNLRTKEVEWSAKVEKLMADLEECRYELDYKENKLDMVNKELGTLESLLMELMVQNEESYMMLLVLKLGISEAQIKMQGQVTEERASILVKLLETKNENMADAQRAIIQEHEKMRVQLKRNKEILDEAVLMESSAEERIREAYDALDRANAELGDRIRETNETEFELQIWKSIVERLNVGLEESQCLRKEMEASILAQAEVEDAMKREKANLTLMLEEKDRRIDWLEQKIVLVEREMKERESEENFSDIILEDVMKEALGRELESTLAVQMSAENAFELERKELVELIQTKNQRIKDLLHVMSSLEQKFDNSSISFSTLLAEKQAEINLFHEAWDRMAAAEILAELEIEEKKLMVIELENEVHALISKLESQGESLQELKQNADRVEAALDAKESEMKKLAHEAEMRLQSSCELIDELKREKIHLLGERDCLLGLVRRIEETIGECCEEDMTLMDSLRNCLKDNEPAEMLKENSNGHYFGALKRHEITSNGRSPFRELNRVSLSGQICDGL</sequence>
<feature type="coiled-coil region" evidence="1">
    <location>
        <begin position="196"/>
        <end position="234"/>
    </location>
</feature>
<accession>A0AAN7RGQ7</accession>
<reference evidence="2 3" key="1">
    <citation type="journal article" date="2023" name="Hortic Res">
        <title>Pangenome of water caltrop reveals structural variations and asymmetric subgenome divergence after allopolyploidization.</title>
        <authorList>
            <person name="Zhang X."/>
            <person name="Chen Y."/>
            <person name="Wang L."/>
            <person name="Yuan Y."/>
            <person name="Fang M."/>
            <person name="Shi L."/>
            <person name="Lu R."/>
            <person name="Comes H.P."/>
            <person name="Ma Y."/>
            <person name="Chen Y."/>
            <person name="Huang G."/>
            <person name="Zhou Y."/>
            <person name="Zheng Z."/>
            <person name="Qiu Y."/>
        </authorList>
    </citation>
    <scope>NUCLEOTIDE SEQUENCE [LARGE SCALE GENOMIC DNA]</scope>
    <source>
        <strain evidence="2">F231</strain>
    </source>
</reference>
<feature type="coiled-coil region" evidence="1">
    <location>
        <begin position="574"/>
        <end position="608"/>
    </location>
</feature>
<evidence type="ECO:0000313" key="3">
    <source>
        <dbReference type="Proteomes" id="UP001346149"/>
    </source>
</evidence>
<gene>
    <name evidence="2" type="ORF">SAY86_003279</name>
</gene>
<feature type="coiled-coil region" evidence="1">
    <location>
        <begin position="704"/>
        <end position="786"/>
    </location>
</feature>
<dbReference type="EMBL" id="JAXQNO010000001">
    <property type="protein sequence ID" value="KAK4803462.1"/>
    <property type="molecule type" value="Genomic_DNA"/>
</dbReference>
<evidence type="ECO:0000313" key="2">
    <source>
        <dbReference type="EMBL" id="KAK4803462.1"/>
    </source>
</evidence>
<dbReference type="AlphaFoldDB" id="A0AAN7RGQ7"/>
<protein>
    <submittedName>
        <fullName evidence="2">Uncharacterized protein</fullName>
    </submittedName>
</protein>
<proteinExistence type="predicted"/>
<dbReference type="PANTHER" id="PTHR45287">
    <property type="entry name" value="OS03G0691500 PROTEIN"/>
    <property type="match status" value="1"/>
</dbReference>